<dbReference type="SUPFAM" id="SSF74650">
    <property type="entry name" value="Galactose mutarotase-like"/>
    <property type="match status" value="1"/>
</dbReference>
<dbReference type="InterPro" id="IPR014718">
    <property type="entry name" value="GH-type_carb-bd"/>
</dbReference>
<dbReference type="EMBL" id="CP049865">
    <property type="protein sequence ID" value="QIK72718.1"/>
    <property type="molecule type" value="Genomic_DNA"/>
</dbReference>
<gene>
    <name evidence="1" type="ORF">G7070_11085</name>
</gene>
<dbReference type="GO" id="GO:0006006">
    <property type="term" value="P:glucose metabolic process"/>
    <property type="evidence" value="ECO:0007669"/>
    <property type="project" value="TreeGrafter"/>
</dbReference>
<dbReference type="InterPro" id="IPR011013">
    <property type="entry name" value="Gal_mutarotase_sf_dom"/>
</dbReference>
<dbReference type="InterPro" id="IPR008183">
    <property type="entry name" value="Aldose_1/G6P_1-epimerase"/>
</dbReference>
<dbReference type="GO" id="GO:0033499">
    <property type="term" value="P:galactose catabolic process via UDP-galactose, Leloir pathway"/>
    <property type="evidence" value="ECO:0007669"/>
    <property type="project" value="TreeGrafter"/>
</dbReference>
<dbReference type="InterPro" id="IPR037480">
    <property type="entry name" value="YihR-like"/>
</dbReference>
<dbReference type="RefSeq" id="WP_166233791.1">
    <property type="nucleotide sequence ID" value="NZ_CP049865.1"/>
</dbReference>
<organism evidence="1 2">
    <name type="scientific">Propioniciclava coleopterorum</name>
    <dbReference type="NCBI Taxonomy" id="2714937"/>
    <lineage>
        <taxon>Bacteria</taxon>
        <taxon>Bacillati</taxon>
        <taxon>Actinomycetota</taxon>
        <taxon>Actinomycetes</taxon>
        <taxon>Propionibacteriales</taxon>
        <taxon>Propionibacteriaceae</taxon>
        <taxon>Propioniciclava</taxon>
    </lineage>
</organism>
<dbReference type="Proteomes" id="UP000501058">
    <property type="component" value="Chromosome"/>
</dbReference>
<dbReference type="GO" id="GO:0030246">
    <property type="term" value="F:carbohydrate binding"/>
    <property type="evidence" value="ECO:0007669"/>
    <property type="project" value="InterPro"/>
</dbReference>
<accession>A0A6G7Y7U3</accession>
<dbReference type="GO" id="GO:0004034">
    <property type="term" value="F:aldose 1-epimerase activity"/>
    <property type="evidence" value="ECO:0007669"/>
    <property type="project" value="TreeGrafter"/>
</dbReference>
<dbReference type="Pfam" id="PF01263">
    <property type="entry name" value="Aldose_epim"/>
    <property type="match status" value="1"/>
</dbReference>
<dbReference type="PANTHER" id="PTHR10091:SF0">
    <property type="entry name" value="GALACTOSE MUTAROTASE"/>
    <property type="match status" value="1"/>
</dbReference>
<protein>
    <submittedName>
        <fullName evidence="1">Aldose 1-epimerase family protein</fullName>
    </submittedName>
</protein>
<dbReference type="KEGG" id="prv:G7070_11085"/>
<dbReference type="AlphaFoldDB" id="A0A6G7Y7U3"/>
<proteinExistence type="predicted"/>
<evidence type="ECO:0000313" key="1">
    <source>
        <dbReference type="EMBL" id="QIK72718.1"/>
    </source>
</evidence>
<sequence length="293" mass="30536">MTVNGTLHHIADGDYSATVATGGATLVALTRGGEDLIATFDAEAEVGVGYKGRVLAPWPNRIADGRYTWAGVEYQLGVNEPATGTALHGLALWMPWEVVRHDGTAITLSLAMPGSLGYPFPLELEITYAVDAETGLAVRFIARNAGNVAAPVGLSLHPYLTLGDRPVDAFTLALEAERYLAVDDRLLPTGLVDVAGTPLDFRGGAPLDGVFVDHAYAAPAGDWEAVLRGPDGAVGVASDAPWVQVHTADAMGRICLAVEPMTCPPDAFNGPADAVALAPGAVRELTFGIRALD</sequence>
<dbReference type="CDD" id="cd09022">
    <property type="entry name" value="Aldose_epim_Ec_YihR"/>
    <property type="match status" value="1"/>
</dbReference>
<evidence type="ECO:0000313" key="2">
    <source>
        <dbReference type="Proteomes" id="UP000501058"/>
    </source>
</evidence>
<reference evidence="1 2" key="1">
    <citation type="submission" date="2020-03" db="EMBL/GenBank/DDBJ databases">
        <title>Propioniciclava sp. nov., isolated from Hydrophilus acuminatus.</title>
        <authorList>
            <person name="Hyun D.-W."/>
            <person name="Bae J.-W."/>
        </authorList>
    </citation>
    <scope>NUCLEOTIDE SEQUENCE [LARGE SCALE GENOMIC DNA]</scope>
    <source>
        <strain evidence="1 2">HDW11</strain>
    </source>
</reference>
<name>A0A6G7Y7U3_9ACTN</name>
<dbReference type="Gene3D" id="2.70.98.10">
    <property type="match status" value="1"/>
</dbReference>
<keyword evidence="2" id="KW-1185">Reference proteome</keyword>
<dbReference type="PANTHER" id="PTHR10091">
    <property type="entry name" value="ALDOSE-1-EPIMERASE"/>
    <property type="match status" value="1"/>
</dbReference>